<keyword evidence="4" id="KW-1185">Reference proteome</keyword>
<dbReference type="NCBIfam" id="TIGR00121">
    <property type="entry name" value="birA_ligase"/>
    <property type="match status" value="1"/>
</dbReference>
<accession>A0A930YV29</accession>
<name>A0A930YV29_9FLAO</name>
<dbReference type="GO" id="GO:0004077">
    <property type="term" value="F:biotin--[biotin carboxyl-carrier protein] ligase activity"/>
    <property type="evidence" value="ECO:0007669"/>
    <property type="project" value="UniProtKB-EC"/>
</dbReference>
<dbReference type="InterPro" id="IPR004143">
    <property type="entry name" value="BPL_LPL_catalytic"/>
</dbReference>
<dbReference type="Proteomes" id="UP000694480">
    <property type="component" value="Unassembled WGS sequence"/>
</dbReference>
<dbReference type="EC" id="6.3.4.15" evidence="3"/>
<comment type="caution">
    <text evidence="3">The sequence shown here is derived from an EMBL/GenBank/DDBJ whole genome shotgun (WGS) entry which is preliminary data.</text>
</comment>
<evidence type="ECO:0000313" key="4">
    <source>
        <dbReference type="Proteomes" id="UP000694480"/>
    </source>
</evidence>
<dbReference type="GO" id="GO:0005737">
    <property type="term" value="C:cytoplasm"/>
    <property type="evidence" value="ECO:0007669"/>
    <property type="project" value="TreeGrafter"/>
</dbReference>
<dbReference type="InterPro" id="IPR045864">
    <property type="entry name" value="aa-tRNA-synth_II/BPL/LPL"/>
</dbReference>
<dbReference type="InterPro" id="IPR004408">
    <property type="entry name" value="Biotin_CoA_COase_ligase"/>
</dbReference>
<evidence type="ECO:0000256" key="1">
    <source>
        <dbReference type="ARBA" id="ARBA00022598"/>
    </source>
</evidence>
<evidence type="ECO:0000259" key="2">
    <source>
        <dbReference type="PROSITE" id="PS51733"/>
    </source>
</evidence>
<dbReference type="Gene3D" id="3.30.930.10">
    <property type="entry name" value="Bira Bifunctional Protein, Domain 2"/>
    <property type="match status" value="1"/>
</dbReference>
<dbReference type="RefSeq" id="WP_194738829.1">
    <property type="nucleotide sequence ID" value="NZ_JADKYY010000003.1"/>
</dbReference>
<dbReference type="EMBL" id="JADKYY010000003">
    <property type="protein sequence ID" value="MBF5026907.1"/>
    <property type="molecule type" value="Genomic_DNA"/>
</dbReference>
<protein>
    <submittedName>
        <fullName evidence="3">Biotin--[acetyl-CoA-carboxylase] ligase</fullName>
        <ecNumber evidence="3">6.3.4.15</ecNumber>
    </submittedName>
</protein>
<reference evidence="3" key="1">
    <citation type="submission" date="2020-11" db="EMBL/GenBank/DDBJ databases">
        <title>Genome seq and assembly of Planobacterium sp.</title>
        <authorList>
            <person name="Chhetri G."/>
        </authorList>
    </citation>
    <scope>NUCLEOTIDE SEQUENCE</scope>
    <source>
        <strain evidence="3">GCR5</strain>
    </source>
</reference>
<dbReference type="PANTHER" id="PTHR12835">
    <property type="entry name" value="BIOTIN PROTEIN LIGASE"/>
    <property type="match status" value="1"/>
</dbReference>
<dbReference type="SUPFAM" id="SSF55681">
    <property type="entry name" value="Class II aaRS and biotin synthetases"/>
    <property type="match status" value="1"/>
</dbReference>
<dbReference type="PANTHER" id="PTHR12835:SF5">
    <property type="entry name" value="BIOTIN--PROTEIN LIGASE"/>
    <property type="match status" value="1"/>
</dbReference>
<sequence length="238" mass="26571">MSELHYVSSCNSTNDLLEEFIPPGASSAGLYTFCQLQGRGTYGNHWEGGTAQNTALSIAVESSPFPWSGFLFNYRTAVLLRDYLASAADLEVALKWPNDLVAGGKKVGGILIEKRAWHGRGYYIIGVGINVLQRDFSSLPQASSLSIEAGREFDLHAFTKDLYRAVVEGLFFRPSEQGIMRAFNQVLFRKDQISVFEAQSGVRQNGIIRRALPDGTLLVELEKEGTRQIRHKEYKLLY</sequence>
<gene>
    <name evidence="3" type="ORF">IC612_03740</name>
</gene>
<keyword evidence="1 3" id="KW-0436">Ligase</keyword>
<dbReference type="PROSITE" id="PS51733">
    <property type="entry name" value="BPL_LPL_CATALYTIC"/>
    <property type="match status" value="1"/>
</dbReference>
<dbReference type="AlphaFoldDB" id="A0A930YV29"/>
<feature type="domain" description="BPL/LPL catalytic" evidence="2">
    <location>
        <begin position="1"/>
        <end position="174"/>
    </location>
</feature>
<evidence type="ECO:0000313" key="3">
    <source>
        <dbReference type="EMBL" id="MBF5026907.1"/>
    </source>
</evidence>
<proteinExistence type="predicted"/>
<dbReference type="Pfam" id="PF03099">
    <property type="entry name" value="BPL_LplA_LipB"/>
    <property type="match status" value="1"/>
</dbReference>
<organism evidence="3 4">
    <name type="scientific">Planobacterium oryzisoli</name>
    <dbReference type="NCBI Taxonomy" id="2771435"/>
    <lineage>
        <taxon>Bacteria</taxon>
        <taxon>Pseudomonadati</taxon>
        <taxon>Bacteroidota</taxon>
        <taxon>Flavobacteriia</taxon>
        <taxon>Flavobacteriales</taxon>
        <taxon>Weeksellaceae</taxon>
        <taxon>Chryseobacterium group</taxon>
        <taxon>Chryseobacterium</taxon>
    </lineage>
</organism>